<evidence type="ECO:0000313" key="2">
    <source>
        <dbReference type="Proteomes" id="UP000011750"/>
    </source>
</evidence>
<reference evidence="1 2" key="1">
    <citation type="journal article" date="2011" name="Nat. Genet.">
        <title>The genome of the mesopolyploid crop species Brassica rapa.</title>
        <authorList>
            <consortium name="Brassica rapa Genome Sequencing Project Consortium"/>
            <person name="Wang X."/>
            <person name="Wang H."/>
            <person name="Wang J."/>
            <person name="Sun R."/>
            <person name="Wu J."/>
            <person name="Liu S."/>
            <person name="Bai Y."/>
            <person name="Mun J.H."/>
            <person name="Bancroft I."/>
            <person name="Cheng F."/>
            <person name="Huang S."/>
            <person name="Li X."/>
            <person name="Hua W."/>
            <person name="Wang J."/>
            <person name="Wang X."/>
            <person name="Freeling M."/>
            <person name="Pires J.C."/>
            <person name="Paterson A.H."/>
            <person name="Chalhoub B."/>
            <person name="Wang B."/>
            <person name="Hayward A."/>
            <person name="Sharpe A.G."/>
            <person name="Park B.S."/>
            <person name="Weisshaar B."/>
            <person name="Liu B."/>
            <person name="Li B."/>
            <person name="Liu B."/>
            <person name="Tong C."/>
            <person name="Song C."/>
            <person name="Duran C."/>
            <person name="Peng C."/>
            <person name="Geng C."/>
            <person name="Koh C."/>
            <person name="Lin C."/>
            <person name="Edwards D."/>
            <person name="Mu D."/>
            <person name="Shen D."/>
            <person name="Soumpourou E."/>
            <person name="Li F."/>
            <person name="Fraser F."/>
            <person name="Conant G."/>
            <person name="Lassalle G."/>
            <person name="King G.J."/>
            <person name="Bonnema G."/>
            <person name="Tang H."/>
            <person name="Wang H."/>
            <person name="Belcram H."/>
            <person name="Zhou H."/>
            <person name="Hirakawa H."/>
            <person name="Abe H."/>
            <person name="Guo H."/>
            <person name="Wang H."/>
            <person name="Jin H."/>
            <person name="Parkin I.A."/>
            <person name="Batley J."/>
            <person name="Kim J.S."/>
            <person name="Just J."/>
            <person name="Li J."/>
            <person name="Xu J."/>
            <person name="Deng J."/>
            <person name="Kim J.A."/>
            <person name="Li J."/>
            <person name="Yu J."/>
            <person name="Meng J."/>
            <person name="Wang J."/>
            <person name="Min J."/>
            <person name="Poulain J."/>
            <person name="Wang J."/>
            <person name="Hatakeyama K."/>
            <person name="Wu K."/>
            <person name="Wang L."/>
            <person name="Fang L."/>
            <person name="Trick M."/>
            <person name="Links M.G."/>
            <person name="Zhao M."/>
            <person name="Jin M."/>
            <person name="Ramchiary N."/>
            <person name="Drou N."/>
            <person name="Berkman P.J."/>
            <person name="Cai Q."/>
            <person name="Huang Q."/>
            <person name="Li R."/>
            <person name="Tabata S."/>
            <person name="Cheng S."/>
            <person name="Zhang S."/>
            <person name="Zhang S."/>
            <person name="Huang S."/>
            <person name="Sato S."/>
            <person name="Sun S."/>
            <person name="Kwon S.J."/>
            <person name="Choi S.R."/>
            <person name="Lee T.H."/>
            <person name="Fan W."/>
            <person name="Zhao X."/>
            <person name="Tan X."/>
            <person name="Xu X."/>
            <person name="Wang Y."/>
            <person name="Qiu Y."/>
            <person name="Yin Y."/>
            <person name="Li Y."/>
            <person name="Du Y."/>
            <person name="Liao Y."/>
            <person name="Lim Y."/>
            <person name="Narusaka Y."/>
            <person name="Wang Y."/>
            <person name="Wang Z."/>
            <person name="Li Z."/>
            <person name="Wang Z."/>
            <person name="Xiong Z."/>
            <person name="Zhang Z."/>
        </authorList>
    </citation>
    <scope>NUCLEOTIDE SEQUENCE [LARGE SCALE GENOMIC DNA]</scope>
    <source>
        <strain evidence="1 2">cv. Chiifu-401-42</strain>
    </source>
</reference>
<reference evidence="1" key="3">
    <citation type="submission" date="2023-03" db="UniProtKB">
        <authorList>
            <consortium name="EnsemblPlants"/>
        </authorList>
    </citation>
    <scope>IDENTIFICATION</scope>
    <source>
        <strain evidence="1">cv. Chiifu-401-42</strain>
    </source>
</reference>
<dbReference type="HOGENOM" id="CLU_1909624_0_0_1"/>
<dbReference type="Proteomes" id="UP000011750">
    <property type="component" value="Chromosome A05"/>
</dbReference>
<organism evidence="1 2">
    <name type="scientific">Brassica campestris</name>
    <name type="common">Field mustard</name>
    <dbReference type="NCBI Taxonomy" id="3711"/>
    <lineage>
        <taxon>Eukaryota</taxon>
        <taxon>Viridiplantae</taxon>
        <taxon>Streptophyta</taxon>
        <taxon>Embryophyta</taxon>
        <taxon>Tracheophyta</taxon>
        <taxon>Spermatophyta</taxon>
        <taxon>Magnoliopsida</taxon>
        <taxon>eudicotyledons</taxon>
        <taxon>Gunneridae</taxon>
        <taxon>Pentapetalae</taxon>
        <taxon>rosids</taxon>
        <taxon>malvids</taxon>
        <taxon>Brassicales</taxon>
        <taxon>Brassicaceae</taxon>
        <taxon>Brassiceae</taxon>
        <taxon>Brassica</taxon>
    </lineage>
</organism>
<dbReference type="Gramene" id="Bra022403.1">
    <property type="protein sequence ID" value="Bra022403.1-P"/>
    <property type="gene ID" value="Bra022403"/>
</dbReference>
<sequence>MVYSNPVKRVAIGASGGKGNLFKIVFQFLCFDSCLVVGKKRKDLDIIKSGEDFRIATTTKTPEQGTCERRGYISSQLRKLQEKTLSLITSRQIVMFACLDYIMKCRNGVKLVFCWMDSTVVCLSWVLEEREEA</sequence>
<evidence type="ECO:0000313" key="1">
    <source>
        <dbReference type="EnsemblPlants" id="Bra022403.1-P"/>
    </source>
</evidence>
<proteinExistence type="predicted"/>
<dbReference type="eggNOG" id="KOG2840">
    <property type="taxonomic scope" value="Eukaryota"/>
</dbReference>
<dbReference type="STRING" id="51351.M4E0V6"/>
<dbReference type="InParanoid" id="M4E0V6"/>
<keyword evidence="2" id="KW-1185">Reference proteome</keyword>
<reference evidence="1 2" key="2">
    <citation type="journal article" date="2018" name="Hortic Res">
        <title>Improved Brassica rapa reference genome by single-molecule sequencing and chromosome conformation capture technologies.</title>
        <authorList>
            <person name="Zhang L."/>
            <person name="Cai X."/>
            <person name="Wu J."/>
            <person name="Liu M."/>
            <person name="Grob S."/>
            <person name="Cheng F."/>
            <person name="Liang J."/>
            <person name="Cai C."/>
            <person name="Liu Z."/>
            <person name="Liu B."/>
            <person name="Wang F."/>
            <person name="Li S."/>
            <person name="Liu F."/>
            <person name="Li X."/>
            <person name="Cheng L."/>
            <person name="Yang W."/>
            <person name="Li M.H."/>
            <person name="Grossniklaus U."/>
            <person name="Zheng H."/>
            <person name="Wang X."/>
        </authorList>
    </citation>
    <scope>NUCLEOTIDE SEQUENCE [LARGE SCALE GENOMIC DNA]</scope>
    <source>
        <strain evidence="1 2">cv. Chiifu-401-42</strain>
    </source>
</reference>
<dbReference type="AlphaFoldDB" id="M4E0V6"/>
<dbReference type="OMA" id="QGTCERR"/>
<protein>
    <submittedName>
        <fullName evidence="1">Uncharacterized protein</fullName>
    </submittedName>
</protein>
<name>M4E0V6_BRACM</name>
<accession>M4E0V6</accession>
<dbReference type="EnsemblPlants" id="Bra022403.1">
    <property type="protein sequence ID" value="Bra022403.1-P"/>
    <property type="gene ID" value="Bra022403"/>
</dbReference>